<feature type="transmembrane region" description="Helical" evidence="6">
    <location>
        <begin position="156"/>
        <end position="177"/>
    </location>
</feature>
<dbReference type="CDD" id="cd17339">
    <property type="entry name" value="MFS_NIMT_CynX_like"/>
    <property type="match status" value="1"/>
</dbReference>
<feature type="transmembrane region" description="Helical" evidence="6">
    <location>
        <begin position="198"/>
        <end position="220"/>
    </location>
</feature>
<comment type="caution">
    <text evidence="8">The sequence shown here is derived from an EMBL/GenBank/DDBJ whole genome shotgun (WGS) entry which is preliminary data.</text>
</comment>
<evidence type="ECO:0000256" key="4">
    <source>
        <dbReference type="ARBA" id="ARBA00022989"/>
    </source>
</evidence>
<dbReference type="PROSITE" id="PS50850">
    <property type="entry name" value="MFS"/>
    <property type="match status" value="1"/>
</dbReference>
<dbReference type="RefSeq" id="WP_289215075.1">
    <property type="nucleotide sequence ID" value="NZ_JAPVRC010000002.1"/>
</dbReference>
<feature type="domain" description="Major facilitator superfamily (MFS) profile" evidence="7">
    <location>
        <begin position="1"/>
        <end position="378"/>
    </location>
</feature>
<dbReference type="InterPro" id="IPR052524">
    <property type="entry name" value="MFS_Cyanate_Porter"/>
</dbReference>
<evidence type="ECO:0000259" key="7">
    <source>
        <dbReference type="PROSITE" id="PS50850"/>
    </source>
</evidence>
<keyword evidence="9" id="KW-1185">Reference proteome</keyword>
<sequence>MAGIILVAFNLRPSLTAVGPLVGSIREEFMISNGTAGVLTTLPLVAFAILSAVAPRLSLRIGNGRSILLGLVVLTTGIVFRSVEWITALFAGTALIGIGVAICNVLLPAIVKQHFPAKVGLLTGLYSISMSAFAALGSGVSYPLADSLAAGWQGSLRIWAVLALIGLIVWLPQARLKRKPERIPKIDIKNSPLFRSKIAWQVTLFMGLQSFMFYCLITWLPEILQSRGMAPSEAGWMLSWLQLVGLPITFLTPVLAGRMKNQQGIVWGIGSVYIIGLFILLFSEDFITLVLAVALMGIAQGGAISLALTLISLRAPSAVQASNLSGMAQSFGYFLAAVGPVSIGFLFDEVQSWTIAILIFLLVVLGMILSGNGAGRNRCVPKDK</sequence>
<comment type="subcellular location">
    <subcellularLocation>
        <location evidence="1">Cell membrane</location>
        <topology evidence="1">Multi-pass membrane protein</topology>
    </subcellularLocation>
</comment>
<keyword evidence="2" id="KW-0813">Transport</keyword>
<dbReference type="Pfam" id="PF07690">
    <property type="entry name" value="MFS_1"/>
    <property type="match status" value="1"/>
</dbReference>
<evidence type="ECO:0000256" key="6">
    <source>
        <dbReference type="SAM" id="Phobius"/>
    </source>
</evidence>
<evidence type="ECO:0000256" key="5">
    <source>
        <dbReference type="ARBA" id="ARBA00023136"/>
    </source>
</evidence>
<dbReference type="InterPro" id="IPR020846">
    <property type="entry name" value="MFS_dom"/>
</dbReference>
<keyword evidence="3 6" id="KW-0812">Transmembrane</keyword>
<dbReference type="InterPro" id="IPR011701">
    <property type="entry name" value="MFS"/>
</dbReference>
<evidence type="ECO:0000256" key="3">
    <source>
        <dbReference type="ARBA" id="ARBA00022692"/>
    </source>
</evidence>
<feature type="transmembrane region" description="Helical" evidence="6">
    <location>
        <begin position="353"/>
        <end position="374"/>
    </location>
</feature>
<feature type="transmembrane region" description="Helical" evidence="6">
    <location>
        <begin position="331"/>
        <end position="347"/>
    </location>
</feature>
<dbReference type="SUPFAM" id="SSF103473">
    <property type="entry name" value="MFS general substrate transporter"/>
    <property type="match status" value="1"/>
</dbReference>
<dbReference type="Proteomes" id="UP001596494">
    <property type="component" value="Unassembled WGS sequence"/>
</dbReference>
<dbReference type="PANTHER" id="PTHR23523">
    <property type="match status" value="1"/>
</dbReference>
<evidence type="ECO:0000256" key="1">
    <source>
        <dbReference type="ARBA" id="ARBA00004651"/>
    </source>
</evidence>
<dbReference type="Gene3D" id="1.20.1250.20">
    <property type="entry name" value="MFS general substrate transporter like domains"/>
    <property type="match status" value="1"/>
</dbReference>
<gene>
    <name evidence="8" type="ORF">ACFQMN_17740</name>
</gene>
<feature type="transmembrane region" description="Helical" evidence="6">
    <location>
        <begin position="66"/>
        <end position="83"/>
    </location>
</feature>
<evidence type="ECO:0000256" key="2">
    <source>
        <dbReference type="ARBA" id="ARBA00022448"/>
    </source>
</evidence>
<feature type="transmembrane region" description="Helical" evidence="6">
    <location>
        <begin position="89"/>
        <end position="107"/>
    </location>
</feature>
<feature type="transmembrane region" description="Helical" evidence="6">
    <location>
        <begin position="32"/>
        <end position="54"/>
    </location>
</feature>
<dbReference type="InterPro" id="IPR036259">
    <property type="entry name" value="MFS_trans_sf"/>
</dbReference>
<reference evidence="9" key="1">
    <citation type="journal article" date="2019" name="Int. J. Syst. Evol. Microbiol.">
        <title>The Global Catalogue of Microorganisms (GCM) 10K type strain sequencing project: providing services to taxonomists for standard genome sequencing and annotation.</title>
        <authorList>
            <consortium name="The Broad Institute Genomics Platform"/>
            <consortium name="The Broad Institute Genome Sequencing Center for Infectious Disease"/>
            <person name="Wu L."/>
            <person name="Ma J."/>
        </authorList>
    </citation>
    <scope>NUCLEOTIDE SEQUENCE [LARGE SCALE GENOMIC DNA]</scope>
    <source>
        <strain evidence="9">CCUG 73951</strain>
    </source>
</reference>
<evidence type="ECO:0000313" key="9">
    <source>
        <dbReference type="Proteomes" id="UP001596494"/>
    </source>
</evidence>
<protein>
    <submittedName>
        <fullName evidence="8">CynX/NimT family MFS transporter</fullName>
    </submittedName>
</protein>
<keyword evidence="5 6" id="KW-0472">Membrane</keyword>
<keyword evidence="4 6" id="KW-1133">Transmembrane helix</keyword>
<feature type="transmembrane region" description="Helical" evidence="6">
    <location>
        <begin position="264"/>
        <end position="283"/>
    </location>
</feature>
<dbReference type="PANTHER" id="PTHR23523:SF2">
    <property type="entry name" value="2-NITROIMIDAZOLE TRANSPORTER"/>
    <property type="match status" value="1"/>
</dbReference>
<feature type="transmembrane region" description="Helical" evidence="6">
    <location>
        <begin position="289"/>
        <end position="311"/>
    </location>
</feature>
<accession>A0ABW2K9C0</accession>
<feature type="transmembrane region" description="Helical" evidence="6">
    <location>
        <begin position="119"/>
        <end position="144"/>
    </location>
</feature>
<dbReference type="EMBL" id="JBHTBY010000017">
    <property type="protein sequence ID" value="MFC7322709.1"/>
    <property type="molecule type" value="Genomic_DNA"/>
</dbReference>
<name>A0ABW2K9C0_9BACI</name>
<feature type="transmembrane region" description="Helical" evidence="6">
    <location>
        <begin position="240"/>
        <end position="257"/>
    </location>
</feature>
<proteinExistence type="predicted"/>
<organism evidence="8 9">
    <name type="scientific">Halobacillus campisalis</name>
    <dbReference type="NCBI Taxonomy" id="435909"/>
    <lineage>
        <taxon>Bacteria</taxon>
        <taxon>Bacillati</taxon>
        <taxon>Bacillota</taxon>
        <taxon>Bacilli</taxon>
        <taxon>Bacillales</taxon>
        <taxon>Bacillaceae</taxon>
        <taxon>Halobacillus</taxon>
    </lineage>
</organism>
<evidence type="ECO:0000313" key="8">
    <source>
        <dbReference type="EMBL" id="MFC7322709.1"/>
    </source>
</evidence>